<accession>N9V5I5</accession>
<dbReference type="EMBL" id="APVG01000066">
    <property type="protein sequence ID" value="ENY70582.1"/>
    <property type="molecule type" value="Genomic_DNA"/>
</dbReference>
<sequence length="155" mass="17502">MNTSQQQFLHRYLATLSAEERARVPQCIAEHFCADEFNANQCAHLIEQGIKRASCCLLAGYEIEGVPLPQVGRLSVVLNWAQEPVCIVRLSEVSLCPFNEVTADFAALEGEGDRSHAWWRRAHLRFFSDYAAAIGAEFNERSLLVLERFDKVYPG</sequence>
<evidence type="ECO:0000313" key="3">
    <source>
        <dbReference type="Proteomes" id="UP000023775"/>
    </source>
</evidence>
<dbReference type="InterPro" id="IPR009326">
    <property type="entry name" value="DUF984"/>
</dbReference>
<dbReference type="Gene3D" id="3.10.400.10">
    <property type="entry name" value="Sulfate adenylyltransferase"/>
    <property type="match status" value="1"/>
</dbReference>
<dbReference type="SMART" id="SM01022">
    <property type="entry name" value="ASCH"/>
    <property type="match status" value="1"/>
</dbReference>
<gene>
    <name evidence="2" type="ORF">G114_17591</name>
</gene>
<keyword evidence="3" id="KW-1185">Reference proteome</keyword>
<feature type="domain" description="ASCH" evidence="1">
    <location>
        <begin position="30"/>
        <end position="153"/>
    </location>
</feature>
<dbReference type="PIRSF" id="PIRSF021320">
    <property type="entry name" value="DUF984"/>
    <property type="match status" value="1"/>
</dbReference>
<dbReference type="CDD" id="cd06553">
    <property type="entry name" value="ASCH_Ef3133_like"/>
    <property type="match status" value="1"/>
</dbReference>
<organism evidence="2 3">
    <name type="scientific">Aeromonas diversa CDC 2478-85</name>
    <dbReference type="NCBI Taxonomy" id="1268237"/>
    <lineage>
        <taxon>Bacteria</taxon>
        <taxon>Pseudomonadati</taxon>
        <taxon>Pseudomonadota</taxon>
        <taxon>Gammaproteobacteria</taxon>
        <taxon>Aeromonadales</taxon>
        <taxon>Aeromonadaceae</taxon>
        <taxon>Aeromonas</taxon>
    </lineage>
</organism>
<dbReference type="OrthoDB" id="9807542at2"/>
<name>N9V5I5_9GAMM</name>
<dbReference type="AlphaFoldDB" id="N9V5I5"/>
<dbReference type="InterPro" id="IPR015947">
    <property type="entry name" value="PUA-like_sf"/>
</dbReference>
<proteinExistence type="predicted"/>
<dbReference type="RefSeq" id="WP_005360736.1">
    <property type="nucleotide sequence ID" value="NZ_APVG01000066.1"/>
</dbReference>
<evidence type="ECO:0000259" key="1">
    <source>
        <dbReference type="SMART" id="SM01022"/>
    </source>
</evidence>
<evidence type="ECO:0000313" key="2">
    <source>
        <dbReference type="EMBL" id="ENY70582.1"/>
    </source>
</evidence>
<reference evidence="2 3" key="1">
    <citation type="journal article" date="2013" name="Genome Announc.">
        <title>Draft Genome Sequence of the Aeromonas diversa Type Strain.</title>
        <authorList>
            <person name="Farfan M."/>
            <person name="Spataro N."/>
            <person name="Sanglas A."/>
            <person name="Albarral V."/>
            <person name="Loren J.G."/>
            <person name="Bosch E."/>
            <person name="Fuste M.C."/>
        </authorList>
    </citation>
    <scope>NUCLEOTIDE SEQUENCE [LARGE SCALE GENOMIC DNA]</scope>
    <source>
        <strain evidence="2 3">2478-85</strain>
    </source>
</reference>
<dbReference type="Pfam" id="PF04266">
    <property type="entry name" value="ASCH"/>
    <property type="match status" value="1"/>
</dbReference>
<comment type="caution">
    <text evidence="2">The sequence shown here is derived from an EMBL/GenBank/DDBJ whole genome shotgun (WGS) entry which is preliminary data.</text>
</comment>
<dbReference type="PATRIC" id="fig|1268237.3.peg.3454"/>
<dbReference type="InterPro" id="IPR007374">
    <property type="entry name" value="ASCH_domain"/>
</dbReference>
<dbReference type="SUPFAM" id="SSF88697">
    <property type="entry name" value="PUA domain-like"/>
    <property type="match status" value="1"/>
</dbReference>
<protein>
    <recommendedName>
        <fullName evidence="1">ASCH domain-containing protein</fullName>
    </recommendedName>
</protein>
<dbReference type="PANTHER" id="PTHR39203">
    <property type="entry name" value="CYTOPLASMIC PROTEIN-RELATED"/>
    <property type="match status" value="1"/>
</dbReference>
<dbReference type="PANTHER" id="PTHR39203:SF1">
    <property type="entry name" value="CYTOPLASMIC PROTEIN"/>
    <property type="match status" value="1"/>
</dbReference>
<dbReference type="eggNOG" id="COG4405">
    <property type="taxonomic scope" value="Bacteria"/>
</dbReference>
<dbReference type="Proteomes" id="UP000023775">
    <property type="component" value="Unassembled WGS sequence"/>
</dbReference>